<dbReference type="Pfam" id="PF01103">
    <property type="entry name" value="Omp85"/>
    <property type="match status" value="1"/>
</dbReference>
<evidence type="ECO:0000256" key="4">
    <source>
        <dbReference type="ARBA" id="ARBA00023136"/>
    </source>
</evidence>
<dbReference type="InterPro" id="IPR000184">
    <property type="entry name" value="Bac_surfAg_D15"/>
</dbReference>
<protein>
    <submittedName>
        <fullName evidence="7">Surface antigen</fullName>
    </submittedName>
</protein>
<evidence type="ECO:0000256" key="5">
    <source>
        <dbReference type="ARBA" id="ARBA00023237"/>
    </source>
</evidence>
<dbReference type="InterPro" id="IPR039910">
    <property type="entry name" value="D15-like"/>
</dbReference>
<evidence type="ECO:0000256" key="2">
    <source>
        <dbReference type="ARBA" id="ARBA00022692"/>
    </source>
</evidence>
<keyword evidence="4" id="KW-0472">Membrane</keyword>
<evidence type="ECO:0000256" key="3">
    <source>
        <dbReference type="ARBA" id="ARBA00022729"/>
    </source>
</evidence>
<keyword evidence="2" id="KW-0812">Transmembrane</keyword>
<comment type="caution">
    <text evidence="7">The sequence shown here is derived from an EMBL/GenBank/DDBJ whole genome shotgun (WGS) entry which is preliminary data.</text>
</comment>
<accession>A0A090QCC6</accession>
<dbReference type="Proteomes" id="UP000029226">
    <property type="component" value="Unassembled WGS sequence"/>
</dbReference>
<feature type="domain" description="Bacterial surface antigen (D15)" evidence="6">
    <location>
        <begin position="385"/>
        <end position="759"/>
    </location>
</feature>
<name>A0A090QCC6_NONUL</name>
<comment type="subcellular location">
    <subcellularLocation>
        <location evidence="1">Membrane</location>
    </subcellularLocation>
</comment>
<dbReference type="AlphaFoldDB" id="A0A090QCC6"/>
<gene>
    <name evidence="7" type="ORF">JCM19314_1052</name>
</gene>
<dbReference type="EMBL" id="BBMM01000003">
    <property type="protein sequence ID" value="GAK99867.1"/>
    <property type="molecule type" value="Genomic_DNA"/>
</dbReference>
<dbReference type="GO" id="GO:0019867">
    <property type="term" value="C:outer membrane"/>
    <property type="evidence" value="ECO:0007669"/>
    <property type="project" value="InterPro"/>
</dbReference>
<evidence type="ECO:0000259" key="6">
    <source>
        <dbReference type="Pfam" id="PF01103"/>
    </source>
</evidence>
<dbReference type="PANTHER" id="PTHR12815:SF47">
    <property type="entry name" value="TRANSLOCATION AND ASSEMBLY MODULE SUBUNIT TAMA"/>
    <property type="match status" value="1"/>
</dbReference>
<dbReference type="PANTHER" id="PTHR12815">
    <property type="entry name" value="SORTING AND ASSEMBLY MACHINERY SAMM50 PROTEIN FAMILY MEMBER"/>
    <property type="match status" value="1"/>
</dbReference>
<evidence type="ECO:0000256" key="1">
    <source>
        <dbReference type="ARBA" id="ARBA00004370"/>
    </source>
</evidence>
<keyword evidence="3" id="KW-0732">Signal</keyword>
<reference evidence="7 8" key="1">
    <citation type="journal article" date="2014" name="Genome Announc.">
        <title>Draft Genome Sequences of Marine Flavobacterium Nonlabens Strains NR17, NR24, NR27, NR32, NR33, and Ara13.</title>
        <authorList>
            <person name="Nakanishi M."/>
            <person name="Meirelles P."/>
            <person name="Suzuki R."/>
            <person name="Takatani N."/>
            <person name="Mino S."/>
            <person name="Suda W."/>
            <person name="Oshima K."/>
            <person name="Hattori M."/>
            <person name="Ohkuma M."/>
            <person name="Hosokawa M."/>
            <person name="Miyashita K."/>
            <person name="Thompson F.L."/>
            <person name="Niwa A."/>
            <person name="Sawabe T."/>
            <person name="Sawabe T."/>
        </authorList>
    </citation>
    <scope>NUCLEOTIDE SEQUENCE [LARGE SCALE GENOMIC DNA]</scope>
    <source>
        <strain evidence="8">JCM19314</strain>
    </source>
</reference>
<evidence type="ECO:0000313" key="8">
    <source>
        <dbReference type="Proteomes" id="UP000029226"/>
    </source>
</evidence>
<proteinExistence type="predicted"/>
<dbReference type="Gene3D" id="2.40.160.50">
    <property type="entry name" value="membrane protein fhac: a member of the omp85/tpsb transporter family"/>
    <property type="match status" value="1"/>
</dbReference>
<evidence type="ECO:0000313" key="7">
    <source>
        <dbReference type="EMBL" id="GAK99867.1"/>
    </source>
</evidence>
<sequence length="759" mass="86287">MKANSYIHGFITLSFFLIITSCAVKKYVPEDELLLNETYVDIKLDSLTDVKDVAALKAQLDLTISPQPNSSFLGMRPGLHYYYKVKRDSGGFIARFMNRKIGEKPVYLSDVEQEATKDLLRNRLENRGFFFSNITSKTIENQKQKEGSVTYQVSLPNPYRLKTYQVDNDSIPFYKVLENQLSDSPIKVGSRFDLSALTQERERIDNNLKSKGYYNFNSGFLIFQADTNQYDNRRFDLFLKLKKDVPTKAIKPYQIKAVKVYPYNVTSNDTVVIDSVHYADKDYIQESDFFRPDRLDPFILLEPGDLYNPTKSRATSRRLGSIGAYKFVNIEYKELQESNDSLNYLEASIYLSPLNKRAIRAELQAVTKSNDFTGPSLGLTFSNRNLFKGGEVLNIKATGTYEVQIAGNSDAGQTSTEFGLGADLIFPRMLAPINVDSDYFEYAIPKTKTSLSATILNRSQLYSLLTFSGSFGYTWQANRYVTHEFNPISINYVNLLNTSTEFEEILDENTFLQNSFEQQFISGLTYSFTYNELIDERKKALFYVNSTVDIAGNSISLLSKENEEGKNEFLGLEYAQYAKADVDFRFHYLLNKDSRIATRFFAGYGLPYGNSDVLPFSKQYFSGGAYSVRAFRTRSLGPGVYSPEDDDDRSFFDQSGNVRLEANIEYRFPIYSYFKGALFVDAGNVWTTAGNGLPGGEFSSNFYNEFGIGAGLGMRVDVQGFVIRFDLAAPWHDPSMPSGERWNLDIENPVFNFAIGYPF</sequence>
<dbReference type="PROSITE" id="PS51257">
    <property type="entry name" value="PROKAR_LIPOPROTEIN"/>
    <property type="match status" value="1"/>
</dbReference>
<keyword evidence="5" id="KW-0998">Cell outer membrane</keyword>
<organism evidence="7 8">
    <name type="scientific">Nonlabens ulvanivorans</name>
    <name type="common">Persicivirga ulvanivorans</name>
    <dbReference type="NCBI Taxonomy" id="906888"/>
    <lineage>
        <taxon>Bacteria</taxon>
        <taxon>Pseudomonadati</taxon>
        <taxon>Bacteroidota</taxon>
        <taxon>Flavobacteriia</taxon>
        <taxon>Flavobacteriales</taxon>
        <taxon>Flavobacteriaceae</taxon>
        <taxon>Nonlabens</taxon>
    </lineage>
</organism>